<dbReference type="Pfam" id="PF12833">
    <property type="entry name" value="HTH_18"/>
    <property type="match status" value="1"/>
</dbReference>
<dbReference type="InterPro" id="IPR009057">
    <property type="entry name" value="Homeodomain-like_sf"/>
</dbReference>
<dbReference type="SMART" id="SM00342">
    <property type="entry name" value="HTH_ARAC"/>
    <property type="match status" value="1"/>
</dbReference>
<dbReference type="GO" id="GO:0003700">
    <property type="term" value="F:DNA-binding transcription factor activity"/>
    <property type="evidence" value="ECO:0007669"/>
    <property type="project" value="InterPro"/>
</dbReference>
<dbReference type="Gene3D" id="2.60.120.10">
    <property type="entry name" value="Jelly Rolls"/>
    <property type="match status" value="1"/>
</dbReference>
<dbReference type="InterPro" id="IPR014710">
    <property type="entry name" value="RmlC-like_jellyroll"/>
</dbReference>
<dbReference type="InterPro" id="IPR018062">
    <property type="entry name" value="HTH_AraC-typ_CS"/>
</dbReference>
<keyword evidence="6" id="KW-1185">Reference proteome</keyword>
<dbReference type="InterPro" id="IPR003313">
    <property type="entry name" value="AraC-bd"/>
</dbReference>
<dbReference type="PANTHER" id="PTHR43280">
    <property type="entry name" value="ARAC-FAMILY TRANSCRIPTIONAL REGULATOR"/>
    <property type="match status" value="1"/>
</dbReference>
<dbReference type="Pfam" id="PF02311">
    <property type="entry name" value="AraC_binding"/>
    <property type="match status" value="1"/>
</dbReference>
<accession>A0A133KHS1</accession>
<organism evidence="5 6">
    <name type="scientific">Anaerococcus tetradius</name>
    <dbReference type="NCBI Taxonomy" id="33036"/>
    <lineage>
        <taxon>Bacteria</taxon>
        <taxon>Bacillati</taxon>
        <taxon>Bacillota</taxon>
        <taxon>Tissierellia</taxon>
        <taxon>Tissierellales</taxon>
        <taxon>Peptoniphilaceae</taxon>
        <taxon>Anaerococcus</taxon>
    </lineage>
</organism>
<keyword evidence="3" id="KW-0804">Transcription</keyword>
<proteinExistence type="predicted"/>
<dbReference type="AlphaFoldDB" id="A0A133KHS1"/>
<dbReference type="PRINTS" id="PR00032">
    <property type="entry name" value="HTHARAC"/>
</dbReference>
<dbReference type="PANTHER" id="PTHR43280:SF28">
    <property type="entry name" value="HTH-TYPE TRANSCRIPTIONAL ACTIVATOR RHAS"/>
    <property type="match status" value="1"/>
</dbReference>
<dbReference type="SUPFAM" id="SSF46689">
    <property type="entry name" value="Homeodomain-like"/>
    <property type="match status" value="2"/>
</dbReference>
<dbReference type="EMBL" id="LRPM01000010">
    <property type="protein sequence ID" value="KWZ78974.1"/>
    <property type="molecule type" value="Genomic_DNA"/>
</dbReference>
<dbReference type="Gene3D" id="1.10.10.60">
    <property type="entry name" value="Homeodomain-like"/>
    <property type="match status" value="2"/>
</dbReference>
<dbReference type="GO" id="GO:0043565">
    <property type="term" value="F:sequence-specific DNA binding"/>
    <property type="evidence" value="ECO:0007669"/>
    <property type="project" value="InterPro"/>
</dbReference>
<dbReference type="STRING" id="33036.HMPREF3200_00457"/>
<dbReference type="SUPFAM" id="SSF51215">
    <property type="entry name" value="Regulatory protein AraC"/>
    <property type="match status" value="1"/>
</dbReference>
<name>A0A133KHS1_9FIRM</name>
<feature type="domain" description="HTH araC/xylS-type" evidence="4">
    <location>
        <begin position="204"/>
        <end position="302"/>
    </location>
</feature>
<evidence type="ECO:0000256" key="1">
    <source>
        <dbReference type="ARBA" id="ARBA00023015"/>
    </source>
</evidence>
<dbReference type="PATRIC" id="fig|33036.3.peg.455"/>
<gene>
    <name evidence="5" type="ORF">HMPREF3200_00457</name>
</gene>
<dbReference type="Proteomes" id="UP000070383">
    <property type="component" value="Unassembled WGS sequence"/>
</dbReference>
<dbReference type="InterPro" id="IPR037923">
    <property type="entry name" value="HTH-like"/>
</dbReference>
<dbReference type="PROSITE" id="PS01124">
    <property type="entry name" value="HTH_ARAC_FAMILY_2"/>
    <property type="match status" value="1"/>
</dbReference>
<comment type="caution">
    <text evidence="5">The sequence shown here is derived from an EMBL/GenBank/DDBJ whole genome shotgun (WGS) entry which is preliminary data.</text>
</comment>
<reference evidence="6" key="1">
    <citation type="submission" date="2016-01" db="EMBL/GenBank/DDBJ databases">
        <authorList>
            <person name="Mitreva M."/>
            <person name="Pepin K.H."/>
            <person name="Mihindukulasuriya K.A."/>
            <person name="Fulton R."/>
            <person name="Fronick C."/>
            <person name="O'Laughlin M."/>
            <person name="Miner T."/>
            <person name="Herter B."/>
            <person name="Rosa B.A."/>
            <person name="Cordes M."/>
            <person name="Tomlinson C."/>
            <person name="Wollam A."/>
            <person name="Palsikar V.B."/>
            <person name="Mardis E.R."/>
            <person name="Wilson R.K."/>
        </authorList>
    </citation>
    <scope>NUCLEOTIDE SEQUENCE [LARGE SCALE GENOMIC DNA]</scope>
    <source>
        <strain evidence="6">MJR8151</strain>
    </source>
</reference>
<sequence length="305" mass="35681">MENINENILESSIFKDDLEIKILDANESFLTNTNSSRIQFHPFIYFYFIAEGSGTFFIESESIKIKKNDLVIINSNIGHNIYVDENKYTVRSLGFGLESIGLTSIKNKEEENDAFIESEAEIPEVLEAEEKENEIDNFFHISCETKSKRVYELFSKIIKEFHSEKLYSKTLADALASCFLINFLRDFQEEIEVVHDIDINRQIDYIKSYIDNNYEEDLKLEDLSNMAYMNKFHLIAEFKQAYRVTPIEYLILKRIEISKGLLISTNHSMETIADIVGFNSQSYFNQVFRKKVGITPSQFRKKHRL</sequence>
<keyword evidence="1" id="KW-0805">Transcription regulation</keyword>
<evidence type="ECO:0000313" key="5">
    <source>
        <dbReference type="EMBL" id="KWZ78974.1"/>
    </source>
</evidence>
<dbReference type="InterPro" id="IPR018060">
    <property type="entry name" value="HTH_AraC"/>
</dbReference>
<dbReference type="PROSITE" id="PS00041">
    <property type="entry name" value="HTH_ARAC_FAMILY_1"/>
    <property type="match status" value="1"/>
</dbReference>
<evidence type="ECO:0000256" key="3">
    <source>
        <dbReference type="ARBA" id="ARBA00023163"/>
    </source>
</evidence>
<evidence type="ECO:0000313" key="6">
    <source>
        <dbReference type="Proteomes" id="UP000070383"/>
    </source>
</evidence>
<evidence type="ECO:0000259" key="4">
    <source>
        <dbReference type="PROSITE" id="PS01124"/>
    </source>
</evidence>
<dbReference type="RefSeq" id="WP_004836252.1">
    <property type="nucleotide sequence ID" value="NZ_CAMPUE010000014.1"/>
</dbReference>
<protein>
    <submittedName>
        <fullName evidence="5">Transcriptional regulator, AraC family</fullName>
    </submittedName>
</protein>
<dbReference type="InterPro" id="IPR020449">
    <property type="entry name" value="Tscrpt_reg_AraC-type_HTH"/>
</dbReference>
<keyword evidence="2" id="KW-0238">DNA-binding</keyword>
<dbReference type="OrthoDB" id="183331at2"/>
<evidence type="ECO:0000256" key="2">
    <source>
        <dbReference type="ARBA" id="ARBA00023125"/>
    </source>
</evidence>